<feature type="region of interest" description="Disordered" evidence="4">
    <location>
        <begin position="1210"/>
        <end position="1231"/>
    </location>
</feature>
<name>A0A6B2EKE5_9DIPT</name>
<evidence type="ECO:0000256" key="1">
    <source>
        <dbReference type="ARBA" id="ARBA00004370"/>
    </source>
</evidence>
<feature type="region of interest" description="Disordered" evidence="4">
    <location>
        <begin position="1471"/>
        <end position="1521"/>
    </location>
</feature>
<proteinExistence type="predicted"/>
<feature type="domain" description="RIC1 C-terminal alpha solenoid region" evidence="5">
    <location>
        <begin position="840"/>
        <end position="1005"/>
    </location>
</feature>
<reference evidence="6" key="1">
    <citation type="submission" date="2019-10" db="EMBL/GenBank/DDBJ databases">
        <title>Short sand fly seasons in Tbilisi, Georgia, hinder development of host immunity to saliva of the visceral leishmaniasis vector Phlebotomus kandelakii.</title>
        <authorList>
            <person name="Oliveira F."/>
            <person name="Giorgobiani E."/>
            <person name="Guimaraes-Costa A.B."/>
            <person name="Abdeladhim M."/>
            <person name="Oristian J."/>
            <person name="Tskhvaradze L."/>
            <person name="Tsertsvadze N."/>
            <person name="Zakalashvili M."/>
            <person name="Valenzuela J.G."/>
            <person name="Kamhawi S."/>
        </authorList>
    </citation>
    <scope>NUCLEOTIDE SEQUENCE</scope>
    <source>
        <strain evidence="6">Wild-capture in Tbilisi</strain>
        <tissue evidence="6">Salivary glands</tissue>
    </source>
</reference>
<feature type="compositionally biased region" description="Polar residues" evidence="4">
    <location>
        <begin position="1057"/>
        <end position="1076"/>
    </location>
</feature>
<feature type="compositionally biased region" description="Polar residues" evidence="4">
    <location>
        <begin position="1495"/>
        <end position="1506"/>
    </location>
</feature>
<dbReference type="GO" id="GO:0000139">
    <property type="term" value="C:Golgi membrane"/>
    <property type="evidence" value="ECO:0007669"/>
    <property type="project" value="TreeGrafter"/>
</dbReference>
<dbReference type="GO" id="GO:0005829">
    <property type="term" value="C:cytosol"/>
    <property type="evidence" value="ECO:0007669"/>
    <property type="project" value="TreeGrafter"/>
</dbReference>
<dbReference type="SUPFAM" id="SSF50978">
    <property type="entry name" value="WD40 repeat-like"/>
    <property type="match status" value="1"/>
</dbReference>
<dbReference type="Pfam" id="PF07064">
    <property type="entry name" value="RIC1"/>
    <property type="match status" value="1"/>
</dbReference>
<keyword evidence="2" id="KW-0472">Membrane</keyword>
<dbReference type="InterPro" id="IPR009771">
    <property type="entry name" value="RIC1_C"/>
</dbReference>
<evidence type="ECO:0000256" key="2">
    <source>
        <dbReference type="ARBA" id="ARBA00023136"/>
    </source>
</evidence>
<dbReference type="GO" id="GO:0006886">
    <property type="term" value="P:intracellular protein transport"/>
    <property type="evidence" value="ECO:0007669"/>
    <property type="project" value="InterPro"/>
</dbReference>
<protein>
    <recommendedName>
        <fullName evidence="3">Protein RIC1 homolog</fullName>
    </recommendedName>
</protein>
<accession>A0A6B2EKE5</accession>
<dbReference type="EMBL" id="GIFK01005764">
    <property type="protein sequence ID" value="NBJ63467.1"/>
    <property type="molecule type" value="Transcribed_RNA"/>
</dbReference>
<organism evidence="6">
    <name type="scientific">Phlebotomus kandelakii</name>
    <dbReference type="NCBI Taxonomy" id="1109342"/>
    <lineage>
        <taxon>Eukaryota</taxon>
        <taxon>Metazoa</taxon>
        <taxon>Ecdysozoa</taxon>
        <taxon>Arthropoda</taxon>
        <taxon>Hexapoda</taxon>
        <taxon>Insecta</taxon>
        <taxon>Pterygota</taxon>
        <taxon>Neoptera</taxon>
        <taxon>Endopterygota</taxon>
        <taxon>Diptera</taxon>
        <taxon>Nematocera</taxon>
        <taxon>Psychodoidea</taxon>
        <taxon>Psychodidae</taxon>
        <taxon>Phlebotomus</taxon>
        <taxon>Larroussius</taxon>
    </lineage>
</organism>
<dbReference type="PANTHER" id="PTHR22746">
    <property type="entry name" value="RAB6A-GEF COMPLEX PARTNER PROTEIN 1"/>
    <property type="match status" value="1"/>
</dbReference>
<evidence type="ECO:0000256" key="4">
    <source>
        <dbReference type="SAM" id="MobiDB-lite"/>
    </source>
</evidence>
<evidence type="ECO:0000259" key="5">
    <source>
        <dbReference type="Pfam" id="PF07064"/>
    </source>
</evidence>
<evidence type="ECO:0000256" key="3">
    <source>
        <dbReference type="ARBA" id="ARBA00029879"/>
    </source>
</evidence>
<dbReference type="InterPro" id="IPR040096">
    <property type="entry name" value="Ric1"/>
</dbReference>
<sequence>MYFPVGWPKILDITETGDSCQLLRICCDRVKILFGILTEDSLRIWYTKPCVPIVCHRRNAKSIEKHGRNMLVEWKPDSSMLVVVTTEGTLLLYSLGVVDTPKGIYNQIDSPFQNLRRDSAELFVKETIPCLTLTLNHEVSLFVPVTCISCVSISQMMVATKSGKVLRIRWDGVEERDFSLDLKRIPFSVNQQVSYAVPILEDKVHITSMDYSPLVGGFAITLNDGRAAFLTANNLKFDPNQVQGIWAQNVDDASCATINHKYRLIAFGRKNSQAVVYTIDDLTGGLELSHTLILSAKDFPGSPGAVREMKWTPDGCAVVLSWCKGGISLWSTFGSTLMCSLGWDYGLNVDLARHNPLDILSMDWSTEGYQLFMVRQTNSPEVEGEISTPSEPTRSLLVLDFVKSSMSVNPCMSFHSHLLLQGDDKLYMNQGESLRNIHYNSRSYGADLRTFDSPFYTGCKQTNFFATSYSICTTSYINDGEIKRVANDDAMYHADDYELGKSLQVTSILSESKHWIVVQLPTAYMASNWPIRYSAIDKSGVNLAVAGRLGFALYSLSTRKWKLFGNETQEKDFVVTGGLLWWNEFIIMGCYSMVGHSDELRLYPKDAKLDNRFAKIIPSSAPVVLINLYKDQLIVFTNDGFVTSFAIIRHDSQTVDLMTFRLYDIRGLCVHPACIVSVTMTNLKNESIPRVNQASQQSETLILNVSGRLLMVQRENNGNSCEHLTSTCLASCVECIWLSDSHKTHLKESLWLFCGGHGMRVWLPVFPREGDSGHRSHRHTFMSRRIMLSFTLRVYPLVILFEDAIILGVENDTVLYTSDSSLHFSLPFCVLERTSQVYLHQILRQLIRRNLGYNAWEIARSCTNLPYFPHSLELLLHEVLEEEATSKEPIPDALLPSVLEFIQEFPVYLQTVVQCARKTEIALWPYLFATAGKPKDLFQQCLASKQLETAASYLIILQNLEPSSISRQYATLLLDTALEQSKWELARDLVRFLRAIDPNDVESPRTSFVMGQKLGLSSPTTPVSPNAEDLSLIMGSIARGRSFSTTMNPKQQPGEANLNTSPNSTKEKTPPSSVTVQKRKKSMPHTQKEKDSSSAEDFFIDVILQRHARRLLQERKLEELGYMSAALDFHLVGWLSREKDRAARIEDFVAALKQLHEDLEWPKPSLDLKLNPNSDRSNQTQESPSYSLQSLKIETNLGASDSGYTSLPGQQTSLEMPISCDEGPLKVHRRDSSSKLLLKTATTSVEAKPQVNNNNLEGRKPKLPSISEAEAKLVPMMENMSVTSEQVSFWGDENSNAFTPDIEHQAFANPPLPSVEEESKAKSVPHKLEVKVRYLLQIFTEAGCLEFSLLLSILLLDAASICRITNAAVRTGSLQLCRQLRNGLKDIMRWSFQECLGYRSFAITLQPQIYQLDKFVLQKESIPPMQFVSYNPAQSFQMNQIPNSDKADPATKNTQSSIKVDHQTFDHMLVKSNSVVDRSTAPQTESISSDHEESTQSNPANSSVLSFNDLPKPESTGCVLM</sequence>
<dbReference type="InterPro" id="IPR036322">
    <property type="entry name" value="WD40_repeat_dom_sf"/>
</dbReference>
<feature type="compositionally biased region" description="Polar residues" evidence="4">
    <location>
        <begin position="1171"/>
        <end position="1188"/>
    </location>
</feature>
<dbReference type="GO" id="GO:0042147">
    <property type="term" value="P:retrograde transport, endosome to Golgi"/>
    <property type="evidence" value="ECO:0007669"/>
    <property type="project" value="TreeGrafter"/>
</dbReference>
<feature type="region of interest" description="Disordered" evidence="4">
    <location>
        <begin position="1043"/>
        <end position="1093"/>
    </location>
</feature>
<dbReference type="Pfam" id="PF25440">
    <property type="entry name" value="Beta-prop_RIC1_2nd"/>
    <property type="match status" value="1"/>
</dbReference>
<comment type="subcellular location">
    <subcellularLocation>
        <location evidence="1">Membrane</location>
    </subcellularLocation>
</comment>
<evidence type="ECO:0000313" key="6">
    <source>
        <dbReference type="EMBL" id="NBJ63467.1"/>
    </source>
</evidence>
<feature type="region of interest" description="Disordered" evidence="4">
    <location>
        <begin position="1163"/>
        <end position="1188"/>
    </location>
</feature>
<dbReference type="PANTHER" id="PTHR22746:SF10">
    <property type="entry name" value="GUANINE NUCLEOTIDE EXCHANGE FACTOR SUBUNIT RIC1"/>
    <property type="match status" value="1"/>
</dbReference>
<feature type="compositionally biased region" description="Polar residues" evidence="4">
    <location>
        <begin position="1471"/>
        <end position="1487"/>
    </location>
</feature>
<dbReference type="GO" id="GO:0034066">
    <property type="term" value="C:Ric1-Rgp1 guanyl-nucleotide exchange factor complex"/>
    <property type="evidence" value="ECO:0007669"/>
    <property type="project" value="InterPro"/>
</dbReference>